<geneLocation type="plasmid" evidence="1 2">
    <name>pOA238_118</name>
</geneLocation>
<dbReference type="Proteomes" id="UP000004688">
    <property type="component" value="Plasmid pOA238_118"/>
</dbReference>
<sequence>MNEEINVVQVSVQSAEVSLIGCNSVPSLVINGSLMNIARGNMILTLRAIACDHVGAIGSIEIEQNRPMMQAQVSVSQDQFTTVLNCLKHHPPRPVTLIIALQESLTISEKGYLASKGQNSRMISDLSWSIPIL</sequence>
<dbReference type="KEGG" id="oar:OA238_118p0580"/>
<accession>M9RXW8</accession>
<dbReference type="EMBL" id="CP003743">
    <property type="protein sequence ID" value="AGI74755.1"/>
    <property type="molecule type" value="Genomic_DNA"/>
</dbReference>
<dbReference type="RefSeq" id="WP_015497663.1">
    <property type="nucleotide sequence ID" value="NC_020909.1"/>
</dbReference>
<dbReference type="AlphaFoldDB" id="M9RXW8"/>
<organism evidence="1 2">
    <name type="scientific">Octadecabacter arcticus 238</name>
    <dbReference type="NCBI Taxonomy" id="391616"/>
    <lineage>
        <taxon>Bacteria</taxon>
        <taxon>Pseudomonadati</taxon>
        <taxon>Pseudomonadota</taxon>
        <taxon>Alphaproteobacteria</taxon>
        <taxon>Rhodobacterales</taxon>
        <taxon>Roseobacteraceae</taxon>
        <taxon>Octadecabacter</taxon>
    </lineage>
</organism>
<reference evidence="1 2" key="1">
    <citation type="journal article" date="2013" name="PLoS ONE">
        <title>Poles Apart: Arctic and Antarctic Octadecabacter strains Share High Genome Plasticity and a New Type of Xanthorhodopsin.</title>
        <authorList>
            <person name="Vollmers J."/>
            <person name="Voget S."/>
            <person name="Dietrich S."/>
            <person name="Gollnow K."/>
            <person name="Smits M."/>
            <person name="Meyer K."/>
            <person name="Brinkhoff T."/>
            <person name="Simon M."/>
            <person name="Daniel R."/>
        </authorList>
    </citation>
    <scope>NUCLEOTIDE SEQUENCE [LARGE SCALE GENOMIC DNA]</scope>
    <source>
        <strain evidence="1 2">238</strain>
        <plasmid evidence="2">Plasmid pOA238_118</plasmid>
    </source>
</reference>
<dbReference type="HOGENOM" id="CLU_1904600_0_0_5"/>
<evidence type="ECO:0000313" key="2">
    <source>
        <dbReference type="Proteomes" id="UP000004688"/>
    </source>
</evidence>
<protein>
    <submittedName>
        <fullName evidence="1">Uncharacterized protein</fullName>
    </submittedName>
</protein>
<gene>
    <name evidence="1" type="ORF">OA238_118p0580</name>
</gene>
<evidence type="ECO:0000313" key="1">
    <source>
        <dbReference type="EMBL" id="AGI74755.1"/>
    </source>
</evidence>
<proteinExistence type="predicted"/>
<keyword evidence="2" id="KW-1185">Reference proteome</keyword>
<keyword evidence="1" id="KW-0614">Plasmid</keyword>
<dbReference type="OrthoDB" id="7853461at2"/>
<name>M9RXW8_9RHOB</name>